<dbReference type="EMBL" id="CAJNOQ010026450">
    <property type="protein sequence ID" value="CAF1545773.1"/>
    <property type="molecule type" value="Genomic_DNA"/>
</dbReference>
<name>A0A815WII5_9BILA</name>
<protein>
    <submittedName>
        <fullName evidence="2">Uncharacterized protein</fullName>
    </submittedName>
</protein>
<gene>
    <name evidence="2" type="ORF">GPM918_LOCUS38897</name>
    <name evidence="3" type="ORF">SRO942_LOCUS39752</name>
</gene>
<reference evidence="2" key="1">
    <citation type="submission" date="2021-02" db="EMBL/GenBank/DDBJ databases">
        <authorList>
            <person name="Nowell W R."/>
        </authorList>
    </citation>
    <scope>NUCLEOTIDE SEQUENCE</scope>
</reference>
<evidence type="ECO:0000313" key="2">
    <source>
        <dbReference type="EMBL" id="CAF1545773.1"/>
    </source>
</evidence>
<dbReference type="Proteomes" id="UP000663829">
    <property type="component" value="Unassembled WGS sequence"/>
</dbReference>
<organism evidence="2 4">
    <name type="scientific">Didymodactylos carnosus</name>
    <dbReference type="NCBI Taxonomy" id="1234261"/>
    <lineage>
        <taxon>Eukaryota</taxon>
        <taxon>Metazoa</taxon>
        <taxon>Spiralia</taxon>
        <taxon>Gnathifera</taxon>
        <taxon>Rotifera</taxon>
        <taxon>Eurotatoria</taxon>
        <taxon>Bdelloidea</taxon>
        <taxon>Philodinida</taxon>
        <taxon>Philodinidae</taxon>
        <taxon>Didymodactylos</taxon>
    </lineage>
</organism>
<feature type="region of interest" description="Disordered" evidence="1">
    <location>
        <begin position="116"/>
        <end position="149"/>
    </location>
</feature>
<evidence type="ECO:0000313" key="4">
    <source>
        <dbReference type="Proteomes" id="UP000663829"/>
    </source>
</evidence>
<sequence length="326" mass="38008">CSDSGSDYNNSRPALAPIAVFHAPAPAPTPAPGPTFPMKIIFQTEEKKTTIVGTTYKEIINQIRGLFPKFVHHQILFYDQELADYFDFLSYEQIEDCSNGLKMKFKEEVLTFTQESDLQASQNRDSQNYDQDTTQGRSETKLERKKRERGSKRRKRRIWTYTKTILEITREYYLSTYEDDSTSIHKDFCLKLAEKYPILTYLDKTKDGRDGRSPHATISRLLSQTKRNRRFYMRHPPTIKRKSMLEATVIDEPEEDNTKENQEPNPDEQQLSFSSLKANHRHQYPLNIPDCYFQKKDNIDKKDSSVPKQSQSQLGKDLLAILFIVV</sequence>
<dbReference type="AlphaFoldDB" id="A0A815WII5"/>
<comment type="caution">
    <text evidence="2">The sequence shown here is derived from an EMBL/GenBank/DDBJ whole genome shotgun (WGS) entry which is preliminary data.</text>
</comment>
<dbReference type="OrthoDB" id="10061002at2759"/>
<evidence type="ECO:0000256" key="1">
    <source>
        <dbReference type="SAM" id="MobiDB-lite"/>
    </source>
</evidence>
<dbReference type="Proteomes" id="UP000681722">
    <property type="component" value="Unassembled WGS sequence"/>
</dbReference>
<keyword evidence="4" id="KW-1185">Reference proteome</keyword>
<proteinExistence type="predicted"/>
<evidence type="ECO:0000313" key="3">
    <source>
        <dbReference type="EMBL" id="CAF4406565.1"/>
    </source>
</evidence>
<accession>A0A815WII5</accession>
<feature type="compositionally biased region" description="Polar residues" evidence="1">
    <location>
        <begin position="116"/>
        <end position="137"/>
    </location>
</feature>
<dbReference type="EMBL" id="CAJOBC010092115">
    <property type="protein sequence ID" value="CAF4406565.1"/>
    <property type="molecule type" value="Genomic_DNA"/>
</dbReference>
<feature type="non-terminal residue" evidence="2">
    <location>
        <position position="326"/>
    </location>
</feature>